<dbReference type="SUPFAM" id="SSF56112">
    <property type="entry name" value="Protein kinase-like (PK-like)"/>
    <property type="match status" value="1"/>
</dbReference>
<organism evidence="2 3">
    <name type="scientific">Guyanagaster necrorhizus</name>
    <dbReference type="NCBI Taxonomy" id="856835"/>
    <lineage>
        <taxon>Eukaryota</taxon>
        <taxon>Fungi</taxon>
        <taxon>Dikarya</taxon>
        <taxon>Basidiomycota</taxon>
        <taxon>Agaricomycotina</taxon>
        <taxon>Agaricomycetes</taxon>
        <taxon>Agaricomycetidae</taxon>
        <taxon>Agaricales</taxon>
        <taxon>Marasmiineae</taxon>
        <taxon>Physalacriaceae</taxon>
        <taxon>Guyanagaster</taxon>
    </lineage>
</organism>
<dbReference type="InterPro" id="IPR000719">
    <property type="entry name" value="Prot_kinase_dom"/>
</dbReference>
<sequence length="216" mass="24477">MPDGTDIDLYLLIDGRERLLTSTTIIDTPEALTSTGEARNFWTSVCTLPPPMIVVSIHDIQYSQVWVSDVYAFGEHQKFLGKVIMKIIQPSLICLPHPNWYLEAQDYELKPLEGSTVPCYFGKQKVTMPAEEDADVLFMEYVEGNTLEQWKEDRPAHEKREDLGNANEAYMEETKEMMSIILKKVLLGVDAFNKLGIGHRDIRSSNIIITPSGEPV</sequence>
<protein>
    <recommendedName>
        <fullName evidence="1">Protein kinase domain-containing protein</fullName>
    </recommendedName>
</protein>
<dbReference type="InterPro" id="IPR011009">
    <property type="entry name" value="Kinase-like_dom_sf"/>
</dbReference>
<comment type="caution">
    <text evidence="2">The sequence shown here is derived from an EMBL/GenBank/DDBJ whole genome shotgun (WGS) entry which is preliminary data.</text>
</comment>
<dbReference type="RefSeq" id="XP_043040905.1">
    <property type="nucleotide sequence ID" value="XM_043177099.1"/>
</dbReference>
<dbReference type="AlphaFoldDB" id="A0A9P7VVV2"/>
<accession>A0A9P7VVV2</accession>
<feature type="domain" description="Protein kinase" evidence="1">
    <location>
        <begin position="1"/>
        <end position="216"/>
    </location>
</feature>
<dbReference type="GO" id="GO:0005524">
    <property type="term" value="F:ATP binding"/>
    <property type="evidence" value="ECO:0007669"/>
    <property type="project" value="InterPro"/>
</dbReference>
<reference evidence="2" key="1">
    <citation type="submission" date="2020-11" db="EMBL/GenBank/DDBJ databases">
        <title>Adaptations for nitrogen fixation in a non-lichenized fungal sporocarp promotes dispersal by wood-feeding termites.</title>
        <authorList>
            <consortium name="DOE Joint Genome Institute"/>
            <person name="Koch R.A."/>
            <person name="Yoon G."/>
            <person name="Arayal U."/>
            <person name="Lail K."/>
            <person name="Amirebrahimi M."/>
            <person name="Labutti K."/>
            <person name="Lipzen A."/>
            <person name="Riley R."/>
            <person name="Barry K."/>
            <person name="Henrissat B."/>
            <person name="Grigoriev I.V."/>
            <person name="Herr J.R."/>
            <person name="Aime M.C."/>
        </authorList>
    </citation>
    <scope>NUCLEOTIDE SEQUENCE</scope>
    <source>
        <strain evidence="2">MCA 3950</strain>
    </source>
</reference>
<gene>
    <name evidence="2" type="ORF">BT62DRAFT_1005016</name>
</gene>
<dbReference type="Gene3D" id="1.10.510.10">
    <property type="entry name" value="Transferase(Phosphotransferase) domain 1"/>
    <property type="match status" value="1"/>
</dbReference>
<dbReference type="OrthoDB" id="2834814at2759"/>
<name>A0A9P7VVV2_9AGAR</name>
<keyword evidence="3" id="KW-1185">Reference proteome</keyword>
<evidence type="ECO:0000313" key="2">
    <source>
        <dbReference type="EMBL" id="KAG7447405.1"/>
    </source>
</evidence>
<dbReference type="Proteomes" id="UP000812287">
    <property type="component" value="Unassembled WGS sequence"/>
</dbReference>
<proteinExistence type="predicted"/>
<dbReference type="EMBL" id="MU250532">
    <property type="protein sequence ID" value="KAG7447405.1"/>
    <property type="molecule type" value="Genomic_DNA"/>
</dbReference>
<dbReference type="GeneID" id="66099386"/>
<dbReference type="PROSITE" id="PS50011">
    <property type="entry name" value="PROTEIN_KINASE_DOM"/>
    <property type="match status" value="1"/>
</dbReference>
<evidence type="ECO:0000313" key="3">
    <source>
        <dbReference type="Proteomes" id="UP000812287"/>
    </source>
</evidence>
<evidence type="ECO:0000259" key="1">
    <source>
        <dbReference type="PROSITE" id="PS50011"/>
    </source>
</evidence>
<dbReference type="GO" id="GO:0004672">
    <property type="term" value="F:protein kinase activity"/>
    <property type="evidence" value="ECO:0007669"/>
    <property type="project" value="InterPro"/>
</dbReference>